<keyword evidence="8" id="KW-0406">Ion transport</keyword>
<evidence type="ECO:0000313" key="14">
    <source>
        <dbReference type="Proteomes" id="UP001303046"/>
    </source>
</evidence>
<dbReference type="Gene3D" id="1.20.1250.20">
    <property type="entry name" value="MFS general substrate transporter like domains"/>
    <property type="match status" value="1"/>
</dbReference>
<feature type="transmembrane region" description="Helical" evidence="12">
    <location>
        <begin position="411"/>
        <end position="434"/>
    </location>
</feature>
<evidence type="ECO:0000256" key="4">
    <source>
        <dbReference type="ARBA" id="ARBA00022448"/>
    </source>
</evidence>
<comment type="function">
    <text evidence="1">Mediates high-affinity intracellular uptake of the rare oligo-element molybdenum.</text>
</comment>
<evidence type="ECO:0000313" key="13">
    <source>
        <dbReference type="EMBL" id="KAK6751698.1"/>
    </source>
</evidence>
<evidence type="ECO:0000256" key="12">
    <source>
        <dbReference type="SAM" id="Phobius"/>
    </source>
</evidence>
<dbReference type="InterPro" id="IPR036259">
    <property type="entry name" value="MFS_trans_sf"/>
</dbReference>
<evidence type="ECO:0000256" key="11">
    <source>
        <dbReference type="ARBA" id="ARBA00032555"/>
    </source>
</evidence>
<reference evidence="13 14" key="1">
    <citation type="submission" date="2023-08" db="EMBL/GenBank/DDBJ databases">
        <title>A Necator americanus chromosomal reference genome.</title>
        <authorList>
            <person name="Ilik V."/>
            <person name="Petrzelkova K.J."/>
            <person name="Pardy F."/>
            <person name="Fuh T."/>
            <person name="Niatou-Singa F.S."/>
            <person name="Gouil Q."/>
            <person name="Baker L."/>
            <person name="Ritchie M.E."/>
            <person name="Jex A.R."/>
            <person name="Gazzola D."/>
            <person name="Li H."/>
            <person name="Toshio Fujiwara R."/>
            <person name="Zhan B."/>
            <person name="Aroian R.V."/>
            <person name="Pafco B."/>
            <person name="Schwarz E.M."/>
        </authorList>
    </citation>
    <scope>NUCLEOTIDE SEQUENCE [LARGE SCALE GENOMIC DNA]</scope>
    <source>
        <strain evidence="13 14">Aroian</strain>
        <tissue evidence="13">Whole animal</tissue>
    </source>
</reference>
<dbReference type="Pfam" id="PF05631">
    <property type="entry name" value="MFS_5"/>
    <property type="match status" value="1"/>
</dbReference>
<feature type="transmembrane region" description="Helical" evidence="12">
    <location>
        <begin position="72"/>
        <end position="93"/>
    </location>
</feature>
<evidence type="ECO:0000256" key="6">
    <source>
        <dbReference type="ARBA" id="ARBA00022692"/>
    </source>
</evidence>
<feature type="transmembrane region" description="Helical" evidence="12">
    <location>
        <begin position="275"/>
        <end position="298"/>
    </location>
</feature>
<comment type="caution">
    <text evidence="13">The sequence shown here is derived from an EMBL/GenBank/DDBJ whole genome shotgun (WGS) entry which is preliminary data.</text>
</comment>
<organism evidence="13 14">
    <name type="scientific">Necator americanus</name>
    <name type="common">Human hookworm</name>
    <dbReference type="NCBI Taxonomy" id="51031"/>
    <lineage>
        <taxon>Eukaryota</taxon>
        <taxon>Metazoa</taxon>
        <taxon>Ecdysozoa</taxon>
        <taxon>Nematoda</taxon>
        <taxon>Chromadorea</taxon>
        <taxon>Rhabditida</taxon>
        <taxon>Rhabditina</taxon>
        <taxon>Rhabditomorpha</taxon>
        <taxon>Strongyloidea</taxon>
        <taxon>Ancylostomatidae</taxon>
        <taxon>Bunostominae</taxon>
        <taxon>Necator</taxon>
    </lineage>
</organism>
<feature type="transmembrane region" description="Helical" evidence="12">
    <location>
        <begin position="99"/>
        <end position="120"/>
    </location>
</feature>
<dbReference type="EMBL" id="JAVFWL010000004">
    <property type="protein sequence ID" value="KAK6751698.1"/>
    <property type="molecule type" value="Genomic_DNA"/>
</dbReference>
<keyword evidence="14" id="KW-1185">Reference proteome</keyword>
<dbReference type="SUPFAM" id="SSF103473">
    <property type="entry name" value="MFS general substrate transporter"/>
    <property type="match status" value="1"/>
</dbReference>
<gene>
    <name evidence="13" type="primary">Necator_chrIV.g16534</name>
    <name evidence="13" type="ORF">RB195_003237</name>
</gene>
<feature type="transmembrane region" description="Helical" evidence="12">
    <location>
        <begin position="27"/>
        <end position="46"/>
    </location>
</feature>
<keyword evidence="6 12" id="KW-0812">Transmembrane</keyword>
<dbReference type="InterPro" id="IPR008509">
    <property type="entry name" value="MOT2/MFSD5"/>
</dbReference>
<evidence type="ECO:0000256" key="3">
    <source>
        <dbReference type="ARBA" id="ARBA00021242"/>
    </source>
</evidence>
<feature type="transmembrane region" description="Helical" evidence="12">
    <location>
        <begin position="310"/>
        <end position="332"/>
    </location>
</feature>
<evidence type="ECO:0000256" key="7">
    <source>
        <dbReference type="ARBA" id="ARBA00022989"/>
    </source>
</evidence>
<dbReference type="PANTHER" id="PTHR23516:SF1">
    <property type="entry name" value="MOLYBDATE-ANION TRANSPORTER"/>
    <property type="match status" value="1"/>
</dbReference>
<evidence type="ECO:0000256" key="1">
    <source>
        <dbReference type="ARBA" id="ARBA00003019"/>
    </source>
</evidence>
<accession>A0ABR1DN91</accession>
<feature type="transmembrane region" description="Helical" evidence="12">
    <location>
        <begin position="440"/>
        <end position="460"/>
    </location>
</feature>
<comment type="subcellular location">
    <subcellularLocation>
        <location evidence="2">Cell membrane</location>
        <topology evidence="2">Multi-pass membrane protein</topology>
    </subcellularLocation>
</comment>
<keyword evidence="9 12" id="KW-0472">Membrane</keyword>
<keyword evidence="4" id="KW-0813">Transport</keyword>
<dbReference type="PANTHER" id="PTHR23516">
    <property type="entry name" value="SAM (S-ADENOSYL METHIONINE) TRANSPORTER"/>
    <property type="match status" value="1"/>
</dbReference>
<sequence>MVPPRFQPVLLPRRLRNLLRSFSMFDIHLLAWIWCLICAAASIYFANTRRRSHPRDAAENNTEFRGLQRRFLFPYLVVLFSESLQAPYLYAFYYDLRYLASQIAVLYVTGLISNMMFSFYCVHLSARYGRKALCLLCILAGCLGCGCKFFPSFLVLFIGRILDGLFAALITSPFQQWYVDEHQVSFDFPAEWIQSTFLVLSLSAGFLSVSAGVTSHIVVGISKVIAIPYLLSICSLVIGGVFISTQWRENKSVDAPLPFSNVIGRALSVIRSNPIALVISVTSCCAEMAIQMFVFVWAPLFIRAEHTGTSLYTLGVIYSSFVASYLAGLLLYSSISKKVRNARLLVSSMVVAFIVLIVAIRELPFLNGDWIATRFERVFFCLVVFEIACGVYSPAMEALQTTVLPFLHQRSVLLALVRLPLTFFVSLSILTFFPTEGGEFKLMIFIVVQLFIAALLSLLLDAVVMNRGYEQDPDHFYLPTTLPTDLKQTPDSTIGPLSTVVYG</sequence>
<evidence type="ECO:0000256" key="8">
    <source>
        <dbReference type="ARBA" id="ARBA00023065"/>
    </source>
</evidence>
<feature type="transmembrane region" description="Helical" evidence="12">
    <location>
        <begin position="132"/>
        <end position="151"/>
    </location>
</feature>
<feature type="transmembrane region" description="Helical" evidence="12">
    <location>
        <begin position="344"/>
        <end position="365"/>
    </location>
</feature>
<evidence type="ECO:0000256" key="10">
    <source>
        <dbReference type="ARBA" id="ARBA00030646"/>
    </source>
</evidence>
<feature type="transmembrane region" description="Helical" evidence="12">
    <location>
        <begin position="225"/>
        <end position="243"/>
    </location>
</feature>
<feature type="transmembrane region" description="Helical" evidence="12">
    <location>
        <begin position="377"/>
        <end position="399"/>
    </location>
</feature>
<keyword evidence="7 12" id="KW-1133">Transmembrane helix</keyword>
<evidence type="ECO:0000256" key="9">
    <source>
        <dbReference type="ARBA" id="ARBA00023136"/>
    </source>
</evidence>
<protein>
    <recommendedName>
        <fullName evidence="3">Molybdate-anion transporter</fullName>
    </recommendedName>
    <alternativeName>
        <fullName evidence="10">Major facilitator superfamily domain-containing protein 5</fullName>
    </alternativeName>
    <alternativeName>
        <fullName evidence="11">Molybdate transporter 2 homolog</fullName>
    </alternativeName>
</protein>
<dbReference type="Proteomes" id="UP001303046">
    <property type="component" value="Unassembled WGS sequence"/>
</dbReference>
<evidence type="ECO:0000256" key="5">
    <source>
        <dbReference type="ARBA" id="ARBA00022475"/>
    </source>
</evidence>
<keyword evidence="5" id="KW-1003">Cell membrane</keyword>
<name>A0ABR1DN91_NECAM</name>
<feature type="transmembrane region" description="Helical" evidence="12">
    <location>
        <begin position="195"/>
        <end position="219"/>
    </location>
</feature>
<evidence type="ECO:0000256" key="2">
    <source>
        <dbReference type="ARBA" id="ARBA00004651"/>
    </source>
</evidence>
<proteinExistence type="predicted"/>